<reference evidence="1" key="1">
    <citation type="journal article" date="2023" name="Mol. Ecol. Resour.">
        <title>Chromosome-level genome assembly of a triploid poplar Populus alba 'Berolinensis'.</title>
        <authorList>
            <person name="Chen S."/>
            <person name="Yu Y."/>
            <person name="Wang X."/>
            <person name="Wang S."/>
            <person name="Zhang T."/>
            <person name="Zhou Y."/>
            <person name="He R."/>
            <person name="Meng N."/>
            <person name="Wang Y."/>
            <person name="Liu W."/>
            <person name="Liu Z."/>
            <person name="Liu J."/>
            <person name="Guo Q."/>
            <person name="Huang H."/>
            <person name="Sederoff R.R."/>
            <person name="Wang G."/>
            <person name="Qu G."/>
            <person name="Chen S."/>
        </authorList>
    </citation>
    <scope>NUCLEOTIDE SEQUENCE</scope>
    <source>
        <strain evidence="1">SC-2020</strain>
    </source>
</reference>
<comment type="caution">
    <text evidence="1">The sequence shown here is derived from an EMBL/GenBank/DDBJ whole genome shotgun (WGS) entry which is preliminary data.</text>
</comment>
<evidence type="ECO:0000313" key="2">
    <source>
        <dbReference type="Proteomes" id="UP001164929"/>
    </source>
</evidence>
<proteinExistence type="predicted"/>
<protein>
    <submittedName>
        <fullName evidence="1">Uncharacterized protein</fullName>
    </submittedName>
</protein>
<accession>A0AAD6QH78</accession>
<name>A0AAD6QH78_9ROSI</name>
<sequence>MDLGVNLGRQESNQEIKQVNTKTCWNRCETTKDQREIVVAGVDDREDRSSTERVPLGCPASISVSFDLKFALIAPSKLPRLSSPAGGSSSNSQSFLAPAARLMMRGGDLSVVAKKGRGCSEVEEGEAESPLVLEEWIKDIDKKHGKKLGCNVLSRGTCRCKACSAILRRDMESKDLSKEKSKVDKSYIWGGNCFTNRTG</sequence>
<dbReference type="AlphaFoldDB" id="A0AAD6QH78"/>
<organism evidence="1 2">
    <name type="scientific">Populus alba x Populus x berolinensis</name>
    <dbReference type="NCBI Taxonomy" id="444605"/>
    <lineage>
        <taxon>Eukaryota</taxon>
        <taxon>Viridiplantae</taxon>
        <taxon>Streptophyta</taxon>
        <taxon>Embryophyta</taxon>
        <taxon>Tracheophyta</taxon>
        <taxon>Spermatophyta</taxon>
        <taxon>Magnoliopsida</taxon>
        <taxon>eudicotyledons</taxon>
        <taxon>Gunneridae</taxon>
        <taxon>Pentapetalae</taxon>
        <taxon>rosids</taxon>
        <taxon>fabids</taxon>
        <taxon>Malpighiales</taxon>
        <taxon>Salicaceae</taxon>
        <taxon>Saliceae</taxon>
        <taxon>Populus</taxon>
    </lineage>
</organism>
<gene>
    <name evidence="1" type="ORF">NC653_018757</name>
</gene>
<keyword evidence="2" id="KW-1185">Reference proteome</keyword>
<evidence type="ECO:0000313" key="1">
    <source>
        <dbReference type="EMBL" id="KAJ6990306.1"/>
    </source>
</evidence>
<dbReference type="Proteomes" id="UP001164929">
    <property type="component" value="Chromosome 7"/>
</dbReference>
<dbReference type="EMBL" id="JAQIZT010000007">
    <property type="protein sequence ID" value="KAJ6990306.1"/>
    <property type="molecule type" value="Genomic_DNA"/>
</dbReference>